<organism evidence="15">
    <name type="scientific">Xanthomonas euvesicatoria pv. vesicatoria (strain 85-10)</name>
    <name type="common">Xanthomonas campestris pv. vesicatoria</name>
    <dbReference type="NCBI Taxonomy" id="316273"/>
    <lineage>
        <taxon>Bacteria</taxon>
        <taxon>Pseudomonadati</taxon>
        <taxon>Pseudomonadota</taxon>
        <taxon>Gammaproteobacteria</taxon>
        <taxon>Lysobacterales</taxon>
        <taxon>Lysobacteraceae</taxon>
        <taxon>Xanthomonas</taxon>
    </lineage>
</organism>
<evidence type="ECO:0000256" key="1">
    <source>
        <dbReference type="ARBA" id="ARBA00008833"/>
    </source>
</evidence>
<dbReference type="GO" id="GO:0033939">
    <property type="term" value="F:xylan alpha-1,2-glucuronosidase activity"/>
    <property type="evidence" value="ECO:0007669"/>
    <property type="project" value="UniProtKB-EC"/>
</dbReference>
<dbReference type="Pfam" id="PF03648">
    <property type="entry name" value="Glyco_hydro_67N"/>
    <property type="match status" value="1"/>
</dbReference>
<dbReference type="GO" id="GO:0046559">
    <property type="term" value="F:alpha-glucuronidase activity"/>
    <property type="evidence" value="ECO:0007669"/>
    <property type="project" value="InterPro"/>
</dbReference>
<dbReference type="eggNOG" id="COG3661">
    <property type="taxonomic scope" value="Bacteria"/>
</dbReference>
<evidence type="ECO:0000256" key="5">
    <source>
        <dbReference type="ARBA" id="ARBA00023295"/>
    </source>
</evidence>
<protein>
    <recommendedName>
        <fullName evidence="10">Xylan alpha-1,2-glucuronidase</fullName>
        <ecNumber evidence="10">3.2.1.131</ecNumber>
    </recommendedName>
</protein>
<evidence type="ECO:0000256" key="9">
    <source>
        <dbReference type="PIRSR" id="PIRSR029900-1"/>
    </source>
</evidence>
<comment type="subunit">
    <text evidence="10">Homodimer.</text>
</comment>
<feature type="active site" description="Proton acceptor" evidence="9">
    <location>
        <position position="437"/>
    </location>
</feature>
<feature type="domain" description="Glycosyl hydrolase family 67 C-terminal" evidence="12">
    <location>
        <begin position="531"/>
        <end position="754"/>
    </location>
</feature>
<evidence type="ECO:0000259" key="11">
    <source>
        <dbReference type="Pfam" id="PF03648"/>
    </source>
</evidence>
<dbReference type="AlphaFoldDB" id="Q3BME9"/>
<dbReference type="Pfam" id="PF07488">
    <property type="entry name" value="Glyco_hydro_67M"/>
    <property type="match status" value="1"/>
</dbReference>
<dbReference type="PANTHER" id="PTHR39207:SF1">
    <property type="entry name" value="ALPHA-GLUCURONIDASE A"/>
    <property type="match status" value="1"/>
</dbReference>
<dbReference type="Proteomes" id="UP000007069">
    <property type="component" value="Chromosome"/>
</dbReference>
<comment type="catalytic activity">
    <reaction evidence="7 10">
        <text>Hydrolysis of (1-&gt;2)-alpha-D-(4-O-methyl)glucuronosyl links in the main chain of hardwood xylans.</text>
        <dbReference type="EC" id="3.2.1.131"/>
    </reaction>
</comment>
<dbReference type="EMBL" id="AM039952">
    <property type="protein sequence ID" value="CAJ26064.1"/>
    <property type="molecule type" value="Genomic_DNA"/>
</dbReference>
<sequence>MHGRCCGNADAGCRYDDASHGTGKQAERRYAPACAGDARACRMSRSAMQQHDRGVGAFTLQAVMWAALLCSGLLIGANAHAEDGYDLWLRYQPLANAAQLRDSASQLVVVGDSPTLHAARDELARGLQGLLARTPPRVDAVTQDGAIVLGAASAPQIAALKLDTGQLGRDGYLIRSAEVHGHRITAIVGGSDLGVLYGTFHLLRLLQTGQSLAALDVRASPRLQLRMLNHWDNLDGLVERGYAGASLWNWQTLPGYLDPRYTDYARANASLGINGTVLNNVNAKAWSLTPQYLDKAAALAKVFRPYGIRVFLSARFSAPIEIGGLKTADPLDPQVRRWWRDTAGAIYARIPDFGGFLVKANSEGQPGPQDYGRSHADGANLLADALAPHGGVVMWRAFVYSHEQPDDRAKQAYSEFVPLDGAFADNVIVQVKNGAIDFQPREPFHPLFGAMGRTPLMPEFQITKEYLGFSTHLAYLGPLFSETLQADTYARGKGSTVAKTVDGSLFAESKRTRLTGIAGVANIGADRNWSGSIFDQANWYAYGRLAWDPQLSPQAIAQEWTRMTFSNDPAVVEPVVGMMLRSREAVVDYMTPLGLHHLMGRGHHYGPAPWDAGSERPDWDPVYYHRADRNGIGFDRSASGSNAVAQYAPPVAREFGDVRRVPEPLLLWFHHVPWDHRMASGRPLWDELVRRYDHGVAEVAAMRTTWRGLAGRIDAQRYQQVADFLAIQQGEAQWWRDASIAYFQSVSGRPLPAGVSPPAHPLAYYQALTFPYAPGNPK</sequence>
<comment type="similarity">
    <text evidence="1 8 10">Belongs to the glycosyl hydrolase 67 family.</text>
</comment>
<dbReference type="CAZy" id="GH67">
    <property type="family name" value="Glycoside Hydrolase Family 67"/>
</dbReference>
<feature type="domain" description="Glycosyl hydrolase family 67 catalytic" evidence="13">
    <location>
        <begin position="206"/>
        <end position="529"/>
    </location>
</feature>
<feature type="active site" description="Proton donor" evidence="9">
    <location>
        <position position="363"/>
    </location>
</feature>
<dbReference type="PIRSF" id="PIRSF029900">
    <property type="entry name" value="Alpha-glucuronds"/>
    <property type="match status" value="1"/>
</dbReference>
<dbReference type="SUPFAM" id="SSF55545">
    <property type="entry name" value="beta-N-acetylhexosaminidase-like domain"/>
    <property type="match status" value="1"/>
</dbReference>
<dbReference type="STRING" id="456327.BJD11_23745"/>
<evidence type="ECO:0000313" key="15">
    <source>
        <dbReference type="Proteomes" id="UP000007069"/>
    </source>
</evidence>
<keyword evidence="2 8" id="KW-0858">Xylan degradation</keyword>
<evidence type="ECO:0000256" key="8">
    <source>
        <dbReference type="PIRNR" id="PIRNR029900"/>
    </source>
</evidence>
<dbReference type="InterPro" id="IPR011100">
    <property type="entry name" value="Glyco_hydro_67_cat"/>
</dbReference>
<dbReference type="HOGENOM" id="CLU_007125_1_0_6"/>
<dbReference type="KEGG" id="xcv:XCV4333"/>
<evidence type="ECO:0000256" key="6">
    <source>
        <dbReference type="ARBA" id="ARBA00023326"/>
    </source>
</evidence>
<keyword evidence="4 10" id="KW-0119">Carbohydrate metabolism</keyword>
<evidence type="ECO:0000256" key="4">
    <source>
        <dbReference type="ARBA" id="ARBA00023277"/>
    </source>
</evidence>
<gene>
    <name evidence="14" type="primary">aguA</name>
    <name evidence="14" type="ordered locus">XCV4333</name>
</gene>
<evidence type="ECO:0000256" key="2">
    <source>
        <dbReference type="ARBA" id="ARBA00022651"/>
    </source>
</evidence>
<dbReference type="InterPro" id="IPR011099">
    <property type="entry name" value="Glyco_hydro_67_C"/>
</dbReference>
<dbReference type="GO" id="GO:2000886">
    <property type="term" value="P:glucuronoxylan catabolic process"/>
    <property type="evidence" value="ECO:0007669"/>
    <property type="project" value="UniProtKB-ARBA"/>
</dbReference>
<dbReference type="Gene3D" id="3.20.20.80">
    <property type="entry name" value="Glycosidases"/>
    <property type="match status" value="1"/>
</dbReference>
<keyword evidence="5 8" id="KW-0326">Glycosidase</keyword>
<feature type="domain" description="Alpha glucuronidase N-terminal" evidence="11">
    <location>
        <begin position="87"/>
        <end position="202"/>
    </location>
</feature>
<dbReference type="InterPro" id="IPR005154">
    <property type="entry name" value="Glyco_hydro_67_aGlcAse_N"/>
</dbReference>
<name>Q3BME9_XANE5</name>
<evidence type="ECO:0000259" key="12">
    <source>
        <dbReference type="Pfam" id="PF07477"/>
    </source>
</evidence>
<reference evidence="14 15" key="1">
    <citation type="journal article" date="2005" name="J. Bacteriol.">
        <title>Insights into genome plasticity and pathogenicity of the plant pathogenic Bacterium Xanthomonas campestris pv. vesicatoria revealed by the complete genome sequence.</title>
        <authorList>
            <person name="Thieme F."/>
            <person name="Koebnik R."/>
            <person name="Bekel T."/>
            <person name="Berger C."/>
            <person name="Boch J."/>
            <person name="Buettner D."/>
            <person name="Caldana C."/>
            <person name="Gaigalat L."/>
            <person name="Goesmann A."/>
            <person name="Kay S."/>
            <person name="Kirchner O."/>
            <person name="Lanz C."/>
            <person name="Linke B."/>
            <person name="McHardy A.C."/>
            <person name="Meyer F."/>
            <person name="Mittenhuber G."/>
            <person name="Nies D.H."/>
            <person name="Niesbach-Kloesgen U."/>
            <person name="Patschkowski T."/>
            <person name="Rueckert C."/>
            <person name="Rupp O."/>
            <person name="Schneicker S."/>
            <person name="Schuster S.C."/>
            <person name="Vorhoelter F.J."/>
            <person name="Weber E."/>
            <person name="Puehler A."/>
            <person name="Bonas U."/>
            <person name="Bartels D."/>
            <person name="Kaiser O."/>
        </authorList>
    </citation>
    <scope>NUCLEOTIDE SEQUENCE [LARGE SCALE GENOMIC DNA]</scope>
    <source>
        <strain evidence="14 15">85-10</strain>
    </source>
</reference>
<evidence type="ECO:0000256" key="10">
    <source>
        <dbReference type="RuleBase" id="RU361198"/>
    </source>
</evidence>
<dbReference type="Gene3D" id="3.30.379.10">
    <property type="entry name" value="Chitobiase/beta-hexosaminidase domain 2-like"/>
    <property type="match status" value="1"/>
</dbReference>
<dbReference type="FunFam" id="3.20.20.80:FF:000096">
    <property type="entry name" value="Xylan alpha-1,2-glucuronidase"/>
    <property type="match status" value="1"/>
</dbReference>
<proteinExistence type="inferred from homology"/>
<evidence type="ECO:0000259" key="13">
    <source>
        <dbReference type="Pfam" id="PF07488"/>
    </source>
</evidence>
<dbReference type="Pfam" id="PF07477">
    <property type="entry name" value="Glyco_hydro_67C"/>
    <property type="match status" value="1"/>
</dbReference>
<keyword evidence="6 10" id="KW-0624">Polysaccharide degradation</keyword>
<accession>Q3BME9</accession>
<dbReference type="EC" id="3.2.1.131" evidence="10"/>
<dbReference type="PANTHER" id="PTHR39207">
    <property type="entry name" value="ALPHA-GLUCURONIDASE A"/>
    <property type="match status" value="1"/>
</dbReference>
<dbReference type="GO" id="GO:0005576">
    <property type="term" value="C:extracellular region"/>
    <property type="evidence" value="ECO:0007669"/>
    <property type="project" value="InterPro"/>
</dbReference>
<dbReference type="InterPro" id="IPR029018">
    <property type="entry name" value="Hex-like_dom2"/>
</dbReference>
<evidence type="ECO:0000313" key="14">
    <source>
        <dbReference type="EMBL" id="CAJ26064.1"/>
    </source>
</evidence>
<dbReference type="InterPro" id="IPR011395">
    <property type="entry name" value="Glyco_hydro_67_aGlcAse"/>
</dbReference>
<feature type="active site" description="Proton acceptor" evidence="9">
    <location>
        <position position="465"/>
    </location>
</feature>
<dbReference type="Gene3D" id="3.90.1330.10">
    <property type="entry name" value="Alpha-glucuronidase, C-terminal domain"/>
    <property type="match status" value="1"/>
</dbReference>
<evidence type="ECO:0000256" key="7">
    <source>
        <dbReference type="ARBA" id="ARBA00052795"/>
    </source>
</evidence>
<evidence type="ECO:0000256" key="3">
    <source>
        <dbReference type="ARBA" id="ARBA00022801"/>
    </source>
</evidence>
<keyword evidence="3 8" id="KW-0378">Hydrolase</keyword>
<dbReference type="InterPro" id="IPR017853">
    <property type="entry name" value="GH"/>
</dbReference>
<dbReference type="InterPro" id="IPR037054">
    <property type="entry name" value="A-glucoronidase_C_sf"/>
</dbReference>
<dbReference type="SUPFAM" id="SSF51445">
    <property type="entry name" value="(Trans)glycosidases"/>
    <property type="match status" value="1"/>
</dbReference>